<keyword evidence="3" id="KW-0812">Transmembrane</keyword>
<feature type="transmembrane region" description="Helical" evidence="3">
    <location>
        <begin position="299"/>
        <end position="319"/>
    </location>
</feature>
<dbReference type="PANTHER" id="PTHR22916:SF51">
    <property type="entry name" value="GLYCOSYLTRANSFERASE EPSH-RELATED"/>
    <property type="match status" value="1"/>
</dbReference>
<protein>
    <submittedName>
        <fullName evidence="5">Glycosyltransferase</fullName>
    </submittedName>
</protein>
<keyword evidence="1" id="KW-0328">Glycosyltransferase</keyword>
<reference evidence="5" key="2">
    <citation type="submission" date="2021-04" db="EMBL/GenBank/DDBJ databases">
        <authorList>
            <person name="Gilroy R."/>
        </authorList>
    </citation>
    <scope>NUCLEOTIDE SEQUENCE</scope>
    <source>
        <strain evidence="5">G3-2149</strain>
    </source>
</reference>
<proteinExistence type="predicted"/>
<evidence type="ECO:0000313" key="6">
    <source>
        <dbReference type="Proteomes" id="UP000823865"/>
    </source>
</evidence>
<gene>
    <name evidence="5" type="ORF">H9789_08510</name>
</gene>
<keyword evidence="3" id="KW-0472">Membrane</keyword>
<evidence type="ECO:0000256" key="3">
    <source>
        <dbReference type="SAM" id="Phobius"/>
    </source>
</evidence>
<keyword evidence="3" id="KW-1133">Transmembrane helix</keyword>
<dbReference type="InterPro" id="IPR029044">
    <property type="entry name" value="Nucleotide-diphossugar_trans"/>
</dbReference>
<dbReference type="PANTHER" id="PTHR22916">
    <property type="entry name" value="GLYCOSYLTRANSFERASE"/>
    <property type="match status" value="1"/>
</dbReference>
<dbReference type="InterPro" id="IPR001173">
    <property type="entry name" value="Glyco_trans_2-like"/>
</dbReference>
<reference evidence="5" key="1">
    <citation type="journal article" date="2021" name="PeerJ">
        <title>Extensive microbial diversity within the chicken gut microbiome revealed by metagenomics and culture.</title>
        <authorList>
            <person name="Gilroy R."/>
            <person name="Ravi A."/>
            <person name="Getino M."/>
            <person name="Pursley I."/>
            <person name="Horton D.L."/>
            <person name="Alikhan N.F."/>
            <person name="Baker D."/>
            <person name="Gharbi K."/>
            <person name="Hall N."/>
            <person name="Watson M."/>
            <person name="Adriaenssens E.M."/>
            <person name="Foster-Nyarko E."/>
            <person name="Jarju S."/>
            <person name="Secka A."/>
            <person name="Antonio M."/>
            <person name="Oren A."/>
            <person name="Chaudhuri R.R."/>
            <person name="La Ragione R."/>
            <person name="Hildebrand F."/>
            <person name="Pallen M.J."/>
        </authorList>
    </citation>
    <scope>NUCLEOTIDE SEQUENCE</scope>
    <source>
        <strain evidence="5">G3-2149</strain>
    </source>
</reference>
<organism evidence="5 6">
    <name type="scientific">Candidatus Paraprevotella stercoravium</name>
    <dbReference type="NCBI Taxonomy" id="2838725"/>
    <lineage>
        <taxon>Bacteria</taxon>
        <taxon>Pseudomonadati</taxon>
        <taxon>Bacteroidota</taxon>
        <taxon>Bacteroidia</taxon>
        <taxon>Bacteroidales</taxon>
        <taxon>Prevotellaceae</taxon>
        <taxon>Paraprevotella</taxon>
    </lineage>
</organism>
<evidence type="ECO:0000256" key="2">
    <source>
        <dbReference type="ARBA" id="ARBA00022679"/>
    </source>
</evidence>
<feature type="domain" description="Glycosyltransferase 2-like" evidence="4">
    <location>
        <begin position="6"/>
        <end position="160"/>
    </location>
</feature>
<dbReference type="EMBL" id="JAHLFU010000179">
    <property type="protein sequence ID" value="MBU3853838.1"/>
    <property type="molecule type" value="Genomic_DNA"/>
</dbReference>
<accession>A0A9E2L9K2</accession>
<evidence type="ECO:0000259" key="4">
    <source>
        <dbReference type="Pfam" id="PF00535"/>
    </source>
</evidence>
<dbReference type="Proteomes" id="UP000823865">
    <property type="component" value="Unassembled WGS sequence"/>
</dbReference>
<dbReference type="GO" id="GO:0016758">
    <property type="term" value="F:hexosyltransferase activity"/>
    <property type="evidence" value="ECO:0007669"/>
    <property type="project" value="UniProtKB-ARBA"/>
</dbReference>
<dbReference type="Gene3D" id="3.90.550.10">
    <property type="entry name" value="Spore Coat Polysaccharide Biosynthesis Protein SpsA, Chain A"/>
    <property type="match status" value="1"/>
</dbReference>
<dbReference type="CDD" id="cd00761">
    <property type="entry name" value="Glyco_tranf_GTA_type"/>
    <property type="match status" value="1"/>
</dbReference>
<name>A0A9E2L9K2_9BACT</name>
<dbReference type="AlphaFoldDB" id="A0A9E2L9K2"/>
<keyword evidence="2" id="KW-0808">Transferase</keyword>
<evidence type="ECO:0000313" key="5">
    <source>
        <dbReference type="EMBL" id="MBU3853838.1"/>
    </source>
</evidence>
<dbReference type="SUPFAM" id="SSF53448">
    <property type="entry name" value="Nucleotide-diphospho-sugar transferases"/>
    <property type="match status" value="1"/>
</dbReference>
<sequence>MKPSVSFVLPYYRVDGLLLKRCLESLLALPEMIDYEIIIVDDGTPGTSVPDWLAKWKMNSRVRYFYQENKGPGGARNAGLSLAEKEYVQFVDPDDYLLPERYLTVWSLLQEKNPDLLSFDFRIVYDKGRFSGSEGDTTVWFEGNGTAFMLQHNLRASVWGYIFRRSIGRNVSFPEYAYHEDEAFTPLLYLRAQVVVATDIVLYAYYQRRGSIMNNTKLEELHKRFTDMLRIQSLLTSFSVSFPVEQRRAMHRRIDQNYMSMLYKLLTDSPDWKFLQHYFKGMKKQGGFPLPLHFHTLKYFLFASITMCPGVIHLLYFLLRRRR</sequence>
<dbReference type="Pfam" id="PF00535">
    <property type="entry name" value="Glycos_transf_2"/>
    <property type="match status" value="1"/>
</dbReference>
<evidence type="ECO:0000256" key="1">
    <source>
        <dbReference type="ARBA" id="ARBA00022676"/>
    </source>
</evidence>
<comment type="caution">
    <text evidence="5">The sequence shown here is derived from an EMBL/GenBank/DDBJ whole genome shotgun (WGS) entry which is preliminary data.</text>
</comment>